<proteinExistence type="predicted"/>
<feature type="compositionally biased region" description="Polar residues" evidence="1">
    <location>
        <begin position="52"/>
        <end position="62"/>
    </location>
</feature>
<dbReference type="EMBL" id="UGQY01000006">
    <property type="protein sequence ID" value="SUA31601.1"/>
    <property type="molecule type" value="Genomic_DNA"/>
</dbReference>
<dbReference type="AlphaFoldDB" id="A0A378WDW9"/>
<gene>
    <name evidence="2" type="ORF">NCTC1542_06956</name>
</gene>
<accession>A0A378WDW9</accession>
<reference evidence="2 3" key="1">
    <citation type="submission" date="2018-06" db="EMBL/GenBank/DDBJ databases">
        <authorList>
            <consortium name="Pathogen Informatics"/>
            <person name="Doyle S."/>
        </authorList>
    </citation>
    <scope>NUCLEOTIDE SEQUENCE [LARGE SCALE GENOMIC DNA]</scope>
    <source>
        <strain evidence="2 3">NCTC1542</strain>
    </source>
</reference>
<evidence type="ECO:0000313" key="3">
    <source>
        <dbReference type="Proteomes" id="UP000255389"/>
    </source>
</evidence>
<protein>
    <submittedName>
        <fullName evidence="2">Uncharacterized protein</fullName>
    </submittedName>
</protein>
<name>A0A378WDW9_MYCFO</name>
<feature type="region of interest" description="Disordered" evidence="1">
    <location>
        <begin position="52"/>
        <end position="76"/>
    </location>
</feature>
<evidence type="ECO:0000313" key="2">
    <source>
        <dbReference type="EMBL" id="SUA31601.1"/>
    </source>
</evidence>
<sequence length="76" mass="8053">MSEFVTQTVHLTGFSLDVTASPTDVPHLVLTPMLGRGKFGRVVLTGKLTLTPSQLGVPQSRESGAPASPSPRPNKR</sequence>
<dbReference type="Proteomes" id="UP000255389">
    <property type="component" value="Unassembled WGS sequence"/>
</dbReference>
<organism evidence="2 3">
    <name type="scientific">Mycolicibacterium fortuitum</name>
    <name type="common">Mycobacterium fortuitum</name>
    <dbReference type="NCBI Taxonomy" id="1766"/>
    <lineage>
        <taxon>Bacteria</taxon>
        <taxon>Bacillati</taxon>
        <taxon>Actinomycetota</taxon>
        <taxon>Actinomycetes</taxon>
        <taxon>Mycobacteriales</taxon>
        <taxon>Mycobacteriaceae</taxon>
        <taxon>Mycolicibacterium</taxon>
    </lineage>
</organism>
<evidence type="ECO:0000256" key="1">
    <source>
        <dbReference type="SAM" id="MobiDB-lite"/>
    </source>
</evidence>